<organism evidence="1">
    <name type="scientific">Pseudomonas phage Cygsa01</name>
    <dbReference type="NCBI Taxonomy" id="3138529"/>
    <lineage>
        <taxon>Viruses</taxon>
    </lineage>
</organism>
<dbReference type="EMBL" id="PP179332">
    <property type="protein sequence ID" value="XAI71235.1"/>
    <property type="molecule type" value="Genomic_DNA"/>
</dbReference>
<gene>
    <name evidence="1" type="ORF">Cygsa01_00189</name>
</gene>
<protein>
    <submittedName>
        <fullName evidence="1">Uncharacterized protein</fullName>
    </submittedName>
</protein>
<evidence type="ECO:0000313" key="1">
    <source>
        <dbReference type="EMBL" id="XAI71235.1"/>
    </source>
</evidence>
<reference evidence="1" key="1">
    <citation type="journal article" date="2024" name="J. Gen. Virol.">
        <title>Novel phages of Pseudomonas syringae unveil numerous potential auxiliary metabolic genes.</title>
        <authorList>
            <person name="Feltin C."/>
            <person name="Garneau J.R."/>
            <person name="Morris C.E."/>
            <person name="Berard A."/>
            <person name="Torres-Barcelo C."/>
        </authorList>
    </citation>
    <scope>NUCLEOTIDE SEQUENCE</scope>
</reference>
<name>A0AAU6W3Z4_9VIRU</name>
<sequence length="102" mass="11133">MFTFPPALNGKLSLGAVGAVLIDGLTKKYCTGDVTINSASLDRIGRDIHEAMREIKEAGNMVWDSDREEQVSGFSAVYYRRGNAIEVLPQYSSDPHQLALAS</sequence>
<accession>A0AAU6W3Z4</accession>
<proteinExistence type="predicted"/>